<keyword evidence="4" id="KW-1133">Transmembrane helix</keyword>
<feature type="region of interest" description="Disordered" evidence="3">
    <location>
        <begin position="177"/>
        <end position="200"/>
    </location>
</feature>
<protein>
    <submittedName>
        <fullName evidence="5">Zf-HC2 domain-containing protein</fullName>
    </submittedName>
</protein>
<name>A0A7Y7B0J4_STRMO</name>
<feature type="transmembrane region" description="Helical" evidence="4">
    <location>
        <begin position="154"/>
        <end position="173"/>
    </location>
</feature>
<sequence length="309" mass="32108">MTSTTGTDGHPEVAEISALAEGVLSPSRSADVREHLADCELCEDVRNSLSEIRELLGTLPGPPRMPADIAGRIDAALAAEALLDATAPRPGTEVSRETGEAGETAPSEPHRPEPRPVSVSRETGDRPAGRPRAATGPGRQTPGSRSRRIRRGPAVLLGTACAAAVIGLGSLFLNSGSDGTPRASAGPSGESHPPSGFSEQELTVRVQDLLRSSAASVEPRGMSAQNSPETTLRDNGTTAPSCVREGIGRPESALATHPEKYREQDAYLVVLPHPGDASLVDAYVVSAACESSASQSPGQVLLDRTVPRR</sequence>
<accession>A0A7Y7B0J4</accession>
<gene>
    <name evidence="5" type="ORF">HG542_03775</name>
</gene>
<keyword evidence="4" id="KW-0472">Membrane</keyword>
<keyword evidence="2" id="KW-0804">Transcription</keyword>
<evidence type="ECO:0000313" key="6">
    <source>
        <dbReference type="Proteomes" id="UP000587462"/>
    </source>
</evidence>
<evidence type="ECO:0000256" key="4">
    <source>
        <dbReference type="SAM" id="Phobius"/>
    </source>
</evidence>
<dbReference type="EMBL" id="JABBXF010000006">
    <property type="protein sequence ID" value="NVK76774.1"/>
    <property type="molecule type" value="Genomic_DNA"/>
</dbReference>
<keyword evidence="4" id="KW-0812">Transmembrane</keyword>
<dbReference type="RefSeq" id="WP_171078567.1">
    <property type="nucleotide sequence ID" value="NZ_BNBU01000004.1"/>
</dbReference>
<proteinExistence type="predicted"/>
<feature type="compositionally biased region" description="Polar residues" evidence="3">
    <location>
        <begin position="223"/>
        <end position="240"/>
    </location>
</feature>
<dbReference type="Gene3D" id="1.10.10.1320">
    <property type="entry name" value="Anti-sigma factor, zinc-finger domain"/>
    <property type="match status" value="1"/>
</dbReference>
<organism evidence="5 6">
    <name type="scientific">Streptomyces morookaense</name>
    <name type="common">Streptoverticillium morookaense</name>
    <dbReference type="NCBI Taxonomy" id="1970"/>
    <lineage>
        <taxon>Bacteria</taxon>
        <taxon>Bacillati</taxon>
        <taxon>Actinomycetota</taxon>
        <taxon>Actinomycetes</taxon>
        <taxon>Kitasatosporales</taxon>
        <taxon>Streptomycetaceae</taxon>
        <taxon>Streptomyces</taxon>
    </lineage>
</organism>
<evidence type="ECO:0000256" key="3">
    <source>
        <dbReference type="SAM" id="MobiDB-lite"/>
    </source>
</evidence>
<dbReference type="Proteomes" id="UP000587462">
    <property type="component" value="Unassembled WGS sequence"/>
</dbReference>
<keyword evidence="1" id="KW-0805">Transcription regulation</keyword>
<keyword evidence="6" id="KW-1185">Reference proteome</keyword>
<evidence type="ECO:0000313" key="5">
    <source>
        <dbReference type="EMBL" id="NVK76774.1"/>
    </source>
</evidence>
<feature type="region of interest" description="Disordered" evidence="3">
    <location>
        <begin position="214"/>
        <end position="250"/>
    </location>
</feature>
<evidence type="ECO:0000256" key="1">
    <source>
        <dbReference type="ARBA" id="ARBA00023015"/>
    </source>
</evidence>
<evidence type="ECO:0000256" key="2">
    <source>
        <dbReference type="ARBA" id="ARBA00023163"/>
    </source>
</evidence>
<reference evidence="5 6" key="1">
    <citation type="submission" date="2020-04" db="EMBL/GenBank/DDBJ databases">
        <title>Draft Genome Sequence of Streptomyces morookaense DSM 40503, an 8-azaguanine-producing strain.</title>
        <authorList>
            <person name="Qi J."/>
            <person name="Gao J.-M."/>
        </authorList>
    </citation>
    <scope>NUCLEOTIDE SEQUENCE [LARGE SCALE GENOMIC DNA]</scope>
    <source>
        <strain evidence="5 6">DSM 40503</strain>
    </source>
</reference>
<dbReference type="InterPro" id="IPR041916">
    <property type="entry name" value="Anti_sigma_zinc_sf"/>
</dbReference>
<comment type="caution">
    <text evidence="5">The sequence shown here is derived from an EMBL/GenBank/DDBJ whole genome shotgun (WGS) entry which is preliminary data.</text>
</comment>
<dbReference type="AlphaFoldDB" id="A0A7Y7B0J4"/>
<feature type="region of interest" description="Disordered" evidence="3">
    <location>
        <begin position="84"/>
        <end position="150"/>
    </location>
</feature>